<accession>A0AAW1THG3</accession>
<dbReference type="Proteomes" id="UP001431783">
    <property type="component" value="Unassembled WGS sequence"/>
</dbReference>
<dbReference type="Gene3D" id="3.40.630.30">
    <property type="match status" value="1"/>
</dbReference>
<evidence type="ECO:0000313" key="1">
    <source>
        <dbReference type="EMBL" id="KAK9869652.1"/>
    </source>
</evidence>
<dbReference type="SUPFAM" id="SSF55729">
    <property type="entry name" value="Acyl-CoA N-acyltransferases (Nat)"/>
    <property type="match status" value="1"/>
</dbReference>
<comment type="caution">
    <text evidence="1">The sequence shown here is derived from an EMBL/GenBank/DDBJ whole genome shotgun (WGS) entry which is preliminary data.</text>
</comment>
<dbReference type="GO" id="GO:0008080">
    <property type="term" value="F:N-acetyltransferase activity"/>
    <property type="evidence" value="ECO:0007669"/>
    <property type="project" value="TreeGrafter"/>
</dbReference>
<protein>
    <recommendedName>
        <fullName evidence="3">N-acetyltransferase domain-containing protein</fullName>
    </recommendedName>
</protein>
<name>A0AAW1THG3_9CUCU</name>
<dbReference type="PANTHER" id="PTHR20905:SF32">
    <property type="entry name" value="ARYLALKYLAMINE N-ACETYLTRANSFERASE-LIKE 7, ISOFORM A"/>
    <property type="match status" value="1"/>
</dbReference>
<dbReference type="EMBL" id="JARQZJ010000001">
    <property type="protein sequence ID" value="KAK9869652.1"/>
    <property type="molecule type" value="Genomic_DNA"/>
</dbReference>
<evidence type="ECO:0000313" key="2">
    <source>
        <dbReference type="Proteomes" id="UP001431783"/>
    </source>
</evidence>
<dbReference type="InterPro" id="IPR016181">
    <property type="entry name" value="Acyl_CoA_acyltransferase"/>
</dbReference>
<dbReference type="PANTHER" id="PTHR20905">
    <property type="entry name" value="N-ACETYLTRANSFERASE-RELATED"/>
    <property type="match status" value="1"/>
</dbReference>
<organism evidence="1 2">
    <name type="scientific">Henosepilachna vigintioctopunctata</name>
    <dbReference type="NCBI Taxonomy" id="420089"/>
    <lineage>
        <taxon>Eukaryota</taxon>
        <taxon>Metazoa</taxon>
        <taxon>Ecdysozoa</taxon>
        <taxon>Arthropoda</taxon>
        <taxon>Hexapoda</taxon>
        <taxon>Insecta</taxon>
        <taxon>Pterygota</taxon>
        <taxon>Neoptera</taxon>
        <taxon>Endopterygota</taxon>
        <taxon>Coleoptera</taxon>
        <taxon>Polyphaga</taxon>
        <taxon>Cucujiformia</taxon>
        <taxon>Coccinelloidea</taxon>
        <taxon>Coccinellidae</taxon>
        <taxon>Epilachninae</taxon>
        <taxon>Epilachnini</taxon>
        <taxon>Henosepilachna</taxon>
    </lineage>
</organism>
<sequence length="242" mass="28354">METKISPISKPAIWKTFERTTKEGKVKKFWTQNLLDDHKELAMNYLLDHFMREEPLCSALKMRETVDSSNELCEIWQNMLPQNCTLACYTVDDDMQEKLVGLNICYRNSQSDDKIDYHDKTERTRKLMAFLDDILYTTELYQRFGVDEYLGALGLFTVPEYRGYNIGFELLDSRRYLCQTLGIRLSVTIFTGPASQRLAEKAGFRDVYPVSLDDIEARNPFLIIPGLRNFTNKIRLMYILYD</sequence>
<dbReference type="AlphaFoldDB" id="A0AAW1THG3"/>
<keyword evidence="2" id="KW-1185">Reference proteome</keyword>
<reference evidence="1 2" key="1">
    <citation type="submission" date="2023-03" db="EMBL/GenBank/DDBJ databases">
        <title>Genome insight into feeding habits of ladybird beetles.</title>
        <authorList>
            <person name="Li H.-S."/>
            <person name="Huang Y.-H."/>
            <person name="Pang H."/>
        </authorList>
    </citation>
    <scope>NUCLEOTIDE SEQUENCE [LARGE SCALE GENOMIC DNA]</scope>
    <source>
        <strain evidence="1">SYSU_2023b</strain>
        <tissue evidence="1">Whole body</tissue>
    </source>
</reference>
<proteinExistence type="predicted"/>
<gene>
    <name evidence="1" type="ORF">WA026_003400</name>
</gene>
<evidence type="ECO:0008006" key="3">
    <source>
        <dbReference type="Google" id="ProtNLM"/>
    </source>
</evidence>